<evidence type="ECO:0000313" key="3">
    <source>
        <dbReference type="Proteomes" id="UP001152888"/>
    </source>
</evidence>
<feature type="region of interest" description="Disordered" evidence="1">
    <location>
        <begin position="1084"/>
        <end position="1164"/>
    </location>
</feature>
<feature type="compositionally biased region" description="Basic and acidic residues" evidence="1">
    <location>
        <begin position="129"/>
        <end position="138"/>
    </location>
</feature>
<feature type="compositionally biased region" description="Basic residues" evidence="1">
    <location>
        <begin position="299"/>
        <end position="308"/>
    </location>
</feature>
<feature type="region of interest" description="Disordered" evidence="1">
    <location>
        <begin position="289"/>
        <end position="380"/>
    </location>
</feature>
<dbReference type="Proteomes" id="UP001152888">
    <property type="component" value="Unassembled WGS sequence"/>
</dbReference>
<feature type="compositionally biased region" description="Basic and acidic residues" evidence="1">
    <location>
        <begin position="538"/>
        <end position="557"/>
    </location>
</feature>
<dbReference type="OrthoDB" id="10047816at2759"/>
<feature type="region of interest" description="Disordered" evidence="1">
    <location>
        <begin position="813"/>
        <end position="878"/>
    </location>
</feature>
<feature type="region of interest" description="Disordered" evidence="1">
    <location>
        <begin position="1006"/>
        <end position="1050"/>
    </location>
</feature>
<feature type="compositionally biased region" description="Basic and acidic residues" evidence="1">
    <location>
        <begin position="813"/>
        <end position="860"/>
    </location>
</feature>
<feature type="region of interest" description="Disordered" evidence="1">
    <location>
        <begin position="731"/>
        <end position="794"/>
    </location>
</feature>
<feature type="compositionally biased region" description="Basic and acidic residues" evidence="1">
    <location>
        <begin position="1037"/>
        <end position="1047"/>
    </location>
</feature>
<sequence length="1205" mass="133499">MPYYSDIGTSGSAKSLLLSGPYANHSSIIASNYIPYSNTLPRQYRAGYKPQLTTISEFNSPLRRVDSPKLYHSSPKVVSIRPIKIIDTADIDVSVNRYRKFNKYERTKPEILDLKPVEKTPSPKTVQATEEKEAKPTTTIKRERATVRIKTVHEDTFKDEINEIKSWRDNFKEDELFETGGKRVRKSPGEILKEKFLIRSKSKENIAKLEPAPNNRRKSVSKSPSFRDICKAITTDDNIDDLNPGQPLEVQIKQSRQVSTEDIIKHIRRSSTQLSADDLNILDHILQKESEEPEPAHPGAKKKKAVRKKTGEILTSGDTVADSEQETEGRGTVKKKKVLKKGTSDESVVSGECKKTDADFDSRGSFKKKRDSSISKSSSKDTLLIDSSPVCDEIIDKCEEVGDIKQPEKHLDKSKDLKGNIIRLNKAPTKSDLIKDQSELKITTPIKVVSDISPKDKLLELSSKKDTLKQKVISKSDSSTSLPDKKIITSLNKSNSSQSLPEDKALDLFKKKADIAQDLSKKKTLFSKAESTTSLPDAKAKELDKSSSSKSLPDEKTNTSQLTKKSNEFSELSKDLPFLQQKPLVKKSANKEVTDKNKMTESIIAPKMPTVRDISQVDIEQTVFKPKPVITGTIGEIEEKKSPLKVVVDNVEIVESPKKKDKKFRFNLDVEVKAEPPKVKMPIENGTVELPAPKDPLVIGILKKKPLSLVGQVLEEKERTLRIKKVATKKETDSTVVGVEKCAQSDKKADSKVPLSPNDKEEPKGVIKRKLFVTKPSHSSTDSSAPPSPVTLASPFIKNDDVFAKRTIVVPRKKVDTEEPTEDQRGSRNKFVDNDDFARPLSPLRHDKEVLDHTTTEVMKDNTTAQQKSGTEEATPKKKVIKVVKKKNITPASSEDQDSVVVNGEAKIEKNNLTLKEGGKAIANGEVVKSSADGEVDDKAPKKEAVAKKEEEVSKDGVKGSEGVEAKPDAEVDERKTGIVKKEVEDTTGGGVNIKTVPLKDEPVVSSADKKLVSKRSLVQKADKDDPDLQVFVPPEPESKPEPEQKETFVPLQSNRLTQFMQPWKKPEQFDVCPVEIWAKPKVIRGRHYPRPRGHPAVQPHSDSEEDSESEEESTSSSSEDDSTSEEEEEECDGGTTKVAGASTSSVDSGFGSGAACKKGRGANPPLQLSSFIRAWDRHWQSLSYSIHPASTRGGVRAISFSKNQ</sequence>
<feature type="region of interest" description="Disordered" evidence="1">
    <location>
        <begin position="117"/>
        <end position="138"/>
    </location>
</feature>
<dbReference type="AlphaFoldDB" id="A0A9P0Q1D9"/>
<gene>
    <name evidence="2" type="ORF">ACAOBT_LOCUS26615</name>
</gene>
<feature type="compositionally biased region" description="Polar residues" evidence="1">
    <location>
        <begin position="473"/>
        <end position="482"/>
    </location>
</feature>
<feature type="region of interest" description="Disordered" evidence="1">
    <location>
        <begin position="526"/>
        <end position="570"/>
    </location>
</feature>
<accession>A0A9P0Q1D9</accession>
<name>A0A9P0Q1D9_ACAOB</name>
<organism evidence="2 3">
    <name type="scientific">Acanthoscelides obtectus</name>
    <name type="common">Bean weevil</name>
    <name type="synonym">Bruchus obtectus</name>
    <dbReference type="NCBI Taxonomy" id="200917"/>
    <lineage>
        <taxon>Eukaryota</taxon>
        <taxon>Metazoa</taxon>
        <taxon>Ecdysozoa</taxon>
        <taxon>Arthropoda</taxon>
        <taxon>Hexapoda</taxon>
        <taxon>Insecta</taxon>
        <taxon>Pterygota</taxon>
        <taxon>Neoptera</taxon>
        <taxon>Endopterygota</taxon>
        <taxon>Coleoptera</taxon>
        <taxon>Polyphaga</taxon>
        <taxon>Cucujiformia</taxon>
        <taxon>Chrysomeloidea</taxon>
        <taxon>Chrysomelidae</taxon>
        <taxon>Bruchinae</taxon>
        <taxon>Bruchini</taxon>
        <taxon>Acanthoscelides</taxon>
    </lineage>
</organism>
<feature type="compositionally biased region" description="Low complexity" evidence="1">
    <location>
        <begin position="776"/>
        <end position="785"/>
    </location>
</feature>
<keyword evidence="3" id="KW-1185">Reference proteome</keyword>
<feature type="compositionally biased region" description="Basic and acidic residues" evidence="1">
    <location>
        <begin position="352"/>
        <end position="364"/>
    </location>
</feature>
<feature type="region of interest" description="Disordered" evidence="1">
    <location>
        <begin position="920"/>
        <end position="984"/>
    </location>
</feature>
<protein>
    <submittedName>
        <fullName evidence="2">Uncharacterized protein</fullName>
    </submittedName>
</protein>
<comment type="caution">
    <text evidence="2">The sequence shown here is derived from an EMBL/GenBank/DDBJ whole genome shotgun (WGS) entry which is preliminary data.</text>
</comment>
<dbReference type="EMBL" id="CAKOFQ010007482">
    <property type="protein sequence ID" value="CAH2002120.1"/>
    <property type="molecule type" value="Genomic_DNA"/>
</dbReference>
<reference evidence="2" key="1">
    <citation type="submission" date="2022-03" db="EMBL/GenBank/DDBJ databases">
        <authorList>
            <person name="Sayadi A."/>
        </authorList>
    </citation>
    <scope>NUCLEOTIDE SEQUENCE</scope>
</reference>
<feature type="compositionally biased region" description="Polar residues" evidence="1">
    <location>
        <begin position="489"/>
        <end position="500"/>
    </location>
</feature>
<feature type="region of interest" description="Disordered" evidence="1">
    <location>
        <begin position="466"/>
        <end position="501"/>
    </location>
</feature>
<proteinExistence type="predicted"/>
<feature type="compositionally biased region" description="Basic and acidic residues" evidence="1">
    <location>
        <begin position="937"/>
        <end position="984"/>
    </location>
</feature>
<feature type="compositionally biased region" description="Basic residues" evidence="1">
    <location>
        <begin position="1084"/>
        <end position="1094"/>
    </location>
</feature>
<evidence type="ECO:0000256" key="1">
    <source>
        <dbReference type="SAM" id="MobiDB-lite"/>
    </source>
</evidence>
<evidence type="ECO:0000313" key="2">
    <source>
        <dbReference type="EMBL" id="CAH2002120.1"/>
    </source>
</evidence>
<feature type="compositionally biased region" description="Acidic residues" evidence="1">
    <location>
        <begin position="1104"/>
        <end position="1133"/>
    </location>
</feature>